<evidence type="ECO:0000313" key="1">
    <source>
        <dbReference type="EMBL" id="MQM20423.1"/>
    </source>
</evidence>
<dbReference type="AlphaFoldDB" id="A0A843XML0"/>
<gene>
    <name evidence="1" type="ORF">Taro_053442</name>
</gene>
<reference evidence="1" key="1">
    <citation type="submission" date="2017-07" db="EMBL/GenBank/DDBJ databases">
        <title>Taro Niue Genome Assembly and Annotation.</title>
        <authorList>
            <person name="Atibalentja N."/>
            <person name="Keating K."/>
            <person name="Fields C.J."/>
        </authorList>
    </citation>
    <scope>NUCLEOTIDE SEQUENCE</scope>
    <source>
        <strain evidence="1">Niue_2</strain>
        <tissue evidence="1">Leaf</tissue>
    </source>
</reference>
<evidence type="ECO:0000313" key="2">
    <source>
        <dbReference type="Proteomes" id="UP000652761"/>
    </source>
</evidence>
<keyword evidence="2" id="KW-1185">Reference proteome</keyword>
<comment type="caution">
    <text evidence="1">The sequence shown here is derived from an EMBL/GenBank/DDBJ whole genome shotgun (WGS) entry which is preliminary data.</text>
</comment>
<dbReference type="EMBL" id="NMUH01009807">
    <property type="protein sequence ID" value="MQM20423.1"/>
    <property type="molecule type" value="Genomic_DNA"/>
</dbReference>
<proteinExistence type="predicted"/>
<name>A0A843XML0_COLES</name>
<organism evidence="1 2">
    <name type="scientific">Colocasia esculenta</name>
    <name type="common">Wild taro</name>
    <name type="synonym">Arum esculentum</name>
    <dbReference type="NCBI Taxonomy" id="4460"/>
    <lineage>
        <taxon>Eukaryota</taxon>
        <taxon>Viridiplantae</taxon>
        <taxon>Streptophyta</taxon>
        <taxon>Embryophyta</taxon>
        <taxon>Tracheophyta</taxon>
        <taxon>Spermatophyta</taxon>
        <taxon>Magnoliopsida</taxon>
        <taxon>Liliopsida</taxon>
        <taxon>Araceae</taxon>
        <taxon>Aroideae</taxon>
        <taxon>Colocasieae</taxon>
        <taxon>Colocasia</taxon>
    </lineage>
</organism>
<protein>
    <submittedName>
        <fullName evidence="1">Uncharacterized protein</fullName>
    </submittedName>
</protein>
<sequence length="354" mass="39081">MSRGMKARLHSNTMIGMKESGPSRNLLREKGNQNKEKRLLPWPAVLVEEEEPTSPRNLPPLQKGARACCEAWWAGSWAQSAHRFFAYECDRGLGRILNATDLRVAFALPLVGGLRLHGCRVSCGGQSADVGFGKCGTVEVFVIFLDTITPVFELYVRLRERRQHGPAAVWSTGVVLVGLHSCLTCSRGAAVGPFVLDCEAERLFLCCVVRVGYWPDQPVVRSCMVASFLFDSCFTTGVLWFGRAVLRGGRVMGPSTWGVSSFFSETFWGRGVSAEQSRGSSARPGGAAAGFFWTVQGSGVAWGVFSPRGRCAELGKRREFVFFEKCGTVEVCVVFLDTLTPVFELYVRLRERRQ</sequence>
<accession>A0A843XML0</accession>
<dbReference type="Proteomes" id="UP000652761">
    <property type="component" value="Unassembled WGS sequence"/>
</dbReference>